<gene>
    <name evidence="2" type="ORF">HU200_057133</name>
</gene>
<evidence type="ECO:0000313" key="2">
    <source>
        <dbReference type="EMBL" id="KAF8661038.1"/>
    </source>
</evidence>
<dbReference type="PANTHER" id="PTHR33074:SF99">
    <property type="entry name" value="DUF1618 DOMAIN-CONTAINING PROTEIN"/>
    <property type="match status" value="1"/>
</dbReference>
<proteinExistence type="predicted"/>
<evidence type="ECO:0000313" key="3">
    <source>
        <dbReference type="Proteomes" id="UP000636709"/>
    </source>
</evidence>
<organism evidence="2 3">
    <name type="scientific">Digitaria exilis</name>
    <dbReference type="NCBI Taxonomy" id="1010633"/>
    <lineage>
        <taxon>Eukaryota</taxon>
        <taxon>Viridiplantae</taxon>
        <taxon>Streptophyta</taxon>
        <taxon>Embryophyta</taxon>
        <taxon>Tracheophyta</taxon>
        <taxon>Spermatophyta</taxon>
        <taxon>Magnoliopsida</taxon>
        <taxon>Liliopsida</taxon>
        <taxon>Poales</taxon>
        <taxon>Poaceae</taxon>
        <taxon>PACMAD clade</taxon>
        <taxon>Panicoideae</taxon>
        <taxon>Panicodae</taxon>
        <taxon>Paniceae</taxon>
        <taxon>Anthephorinae</taxon>
        <taxon>Digitaria</taxon>
    </lineage>
</organism>
<dbReference type="Proteomes" id="UP000636709">
    <property type="component" value="Unassembled WGS sequence"/>
</dbReference>
<feature type="region of interest" description="Disordered" evidence="1">
    <location>
        <begin position="35"/>
        <end position="71"/>
    </location>
</feature>
<keyword evidence="3" id="KW-1185">Reference proteome</keyword>
<name>A0A835ABG7_9POAL</name>
<evidence type="ECO:0000256" key="1">
    <source>
        <dbReference type="SAM" id="MobiDB-lite"/>
    </source>
</evidence>
<sequence>MDGDGDPLPPNAVFPSSTSPSSSITIRWVAGHGVVHPRKDVDDGLGHGGRSTGQSSGQNGDDSPDAAQHKGQSCALLDPTILEEDPSADSTAFAVCTASDNQQVRVSLRLVKPPSTSYLQLRTDAQVHVKPTLLSADAHLLLIHMVVATIRDPPFTSYEDNLFVYKCLPDEPSLHLLPQIPFHAAPVWHTGITCRGGNHLVIAGFHTSVTSNDDEVGLLSLFSSSTRKWEVLDLSIPFDPVKGLYKFVWGTDDKFALHGFMFWVDYHRDDLKWVKDSVLQVDDLWSQPNFIDSPLPRWVPEYPVVSLQDSSIIHSILRGPQSDAKAWVITLDMKNGVLKSYKLFTNELNLVFEDCDLDTRNIFYDTPFISCDFDHLSKSSGTTLFFHPPVMHLFKHKHRFCSFGP</sequence>
<comment type="caution">
    <text evidence="2">The sequence shown here is derived from an EMBL/GenBank/DDBJ whole genome shotgun (WGS) entry which is preliminary data.</text>
</comment>
<reference evidence="2" key="1">
    <citation type="submission" date="2020-07" db="EMBL/GenBank/DDBJ databases">
        <title>Genome sequence and genetic diversity analysis of an under-domesticated orphan crop, white fonio (Digitaria exilis).</title>
        <authorList>
            <person name="Bennetzen J.L."/>
            <person name="Chen S."/>
            <person name="Ma X."/>
            <person name="Wang X."/>
            <person name="Yssel A.E.J."/>
            <person name="Chaluvadi S.R."/>
            <person name="Johnson M."/>
            <person name="Gangashetty P."/>
            <person name="Hamidou F."/>
            <person name="Sanogo M.D."/>
            <person name="Zwaenepoel A."/>
            <person name="Wallace J."/>
            <person name="Van De Peer Y."/>
            <person name="Van Deynze A."/>
        </authorList>
    </citation>
    <scope>NUCLEOTIDE SEQUENCE</scope>
    <source>
        <tissue evidence="2">Leaves</tissue>
    </source>
</reference>
<dbReference type="OrthoDB" id="594290at2759"/>
<feature type="compositionally biased region" description="Polar residues" evidence="1">
    <location>
        <begin position="52"/>
        <end position="61"/>
    </location>
</feature>
<protein>
    <recommendedName>
        <fullName evidence="4">DUF1618 domain-containing protein</fullName>
    </recommendedName>
</protein>
<dbReference type="EMBL" id="JACEFO010002416">
    <property type="protein sequence ID" value="KAF8661038.1"/>
    <property type="molecule type" value="Genomic_DNA"/>
</dbReference>
<accession>A0A835ABG7</accession>
<dbReference type="PANTHER" id="PTHR33074">
    <property type="entry name" value="EXPRESSED PROTEIN-RELATED"/>
    <property type="match status" value="1"/>
</dbReference>
<evidence type="ECO:0008006" key="4">
    <source>
        <dbReference type="Google" id="ProtNLM"/>
    </source>
</evidence>
<dbReference type="AlphaFoldDB" id="A0A835ABG7"/>
<feature type="region of interest" description="Disordered" evidence="1">
    <location>
        <begin position="1"/>
        <end position="22"/>
    </location>
</feature>